<dbReference type="CDD" id="cd13399">
    <property type="entry name" value="Slt35-like"/>
    <property type="match status" value="1"/>
</dbReference>
<feature type="domain" description="Peptidoglycan binding-like" evidence="1">
    <location>
        <begin position="311"/>
        <end position="365"/>
    </location>
</feature>
<keyword evidence="4" id="KW-1185">Reference proteome</keyword>
<dbReference type="Pfam" id="PF01471">
    <property type="entry name" value="PG_binding_1"/>
    <property type="match status" value="1"/>
</dbReference>
<dbReference type="SUPFAM" id="SSF53955">
    <property type="entry name" value="Lysozyme-like"/>
    <property type="match status" value="1"/>
</dbReference>
<feature type="domain" description="Transglycosylase SLT" evidence="2">
    <location>
        <begin position="4"/>
        <end position="289"/>
    </location>
</feature>
<dbReference type="RefSeq" id="WP_189411171.1">
    <property type="nucleotide sequence ID" value="NZ_BMYJ01000004.1"/>
</dbReference>
<dbReference type="NCBIfam" id="TIGR02283">
    <property type="entry name" value="MltB_2"/>
    <property type="match status" value="1"/>
</dbReference>
<evidence type="ECO:0000313" key="4">
    <source>
        <dbReference type="Proteomes" id="UP000638981"/>
    </source>
</evidence>
<dbReference type="InterPro" id="IPR031304">
    <property type="entry name" value="SLT_2"/>
</dbReference>
<dbReference type="Gene3D" id="1.10.101.10">
    <property type="entry name" value="PGBD-like superfamily/PGBD"/>
    <property type="match status" value="1"/>
</dbReference>
<reference evidence="3" key="2">
    <citation type="submission" date="2020-09" db="EMBL/GenBank/DDBJ databases">
        <authorList>
            <person name="Sun Q."/>
            <person name="Kim S."/>
        </authorList>
    </citation>
    <scope>NUCLEOTIDE SEQUENCE</scope>
    <source>
        <strain evidence="3">KCTC 23310</strain>
    </source>
</reference>
<dbReference type="SUPFAM" id="SSF47090">
    <property type="entry name" value="PGBD-like"/>
    <property type="match status" value="1"/>
</dbReference>
<dbReference type="InterPro" id="IPR023346">
    <property type="entry name" value="Lysozyme-like_dom_sf"/>
</dbReference>
<evidence type="ECO:0000259" key="1">
    <source>
        <dbReference type="Pfam" id="PF01471"/>
    </source>
</evidence>
<accession>A0A918TN65</accession>
<evidence type="ECO:0000259" key="2">
    <source>
        <dbReference type="Pfam" id="PF13406"/>
    </source>
</evidence>
<dbReference type="GO" id="GO:0009253">
    <property type="term" value="P:peptidoglycan catabolic process"/>
    <property type="evidence" value="ECO:0007669"/>
    <property type="project" value="TreeGrafter"/>
</dbReference>
<protein>
    <submittedName>
        <fullName evidence="3">Murein transglycosylase</fullName>
    </submittedName>
</protein>
<dbReference type="PANTHER" id="PTHR30163:SF8">
    <property type="entry name" value="LYTIC MUREIN TRANSGLYCOSYLASE"/>
    <property type="match status" value="1"/>
</dbReference>
<reference evidence="3" key="1">
    <citation type="journal article" date="2014" name="Int. J. Syst. Evol. Microbiol.">
        <title>Complete genome sequence of Corynebacterium casei LMG S-19264T (=DSM 44701T), isolated from a smear-ripened cheese.</title>
        <authorList>
            <consortium name="US DOE Joint Genome Institute (JGI-PGF)"/>
            <person name="Walter F."/>
            <person name="Albersmeier A."/>
            <person name="Kalinowski J."/>
            <person name="Ruckert C."/>
        </authorList>
    </citation>
    <scope>NUCLEOTIDE SEQUENCE</scope>
    <source>
        <strain evidence="3">KCTC 23310</strain>
    </source>
</reference>
<evidence type="ECO:0000313" key="3">
    <source>
        <dbReference type="EMBL" id="GHC54414.1"/>
    </source>
</evidence>
<dbReference type="PANTHER" id="PTHR30163">
    <property type="entry name" value="MEMBRANE-BOUND LYTIC MUREIN TRANSGLYCOSYLASE B"/>
    <property type="match status" value="1"/>
</dbReference>
<organism evidence="3 4">
    <name type="scientific">Neogemmobacter tilapiae</name>
    <dbReference type="NCBI Taxonomy" id="875041"/>
    <lineage>
        <taxon>Bacteria</taxon>
        <taxon>Pseudomonadati</taxon>
        <taxon>Pseudomonadota</taxon>
        <taxon>Alphaproteobacteria</taxon>
        <taxon>Rhodobacterales</taxon>
        <taxon>Paracoccaceae</taxon>
        <taxon>Neogemmobacter</taxon>
    </lineage>
</organism>
<sequence>MSDFESWKAGFAERAEAAGLPSDVVAAALKSVSSDHEVIVKDQRQREFGMPIWFYLDKAVSETRREAAKAGLERKERLFDSIDAGWGVDRAVLAAIWAIETQCGEIMGEFDTIRSLATLAHEGRRGAFFEAELIAALRILASGVVSDLRGSWAGAMGHMQFLPSTYLAHGVDADGDGRSDIWGEDPSDALASCATYLAGIGWQADKVWGGEVTLPEGMDLRQTGWAGTRPVADWVAMGVQGDLPVTGDVAVILPAGIKGPAFWIGENARVLARYNPAESYVLAVGMMSDSLCGRPAVQKDWPRAGRGLAQNERFEVQRLLTELGQDPGGIDGRIGQNSKAAIQNWQVSVGLPADGYADVALLKALEEAAAAKG</sequence>
<comment type="caution">
    <text evidence="3">The sequence shown here is derived from an EMBL/GenBank/DDBJ whole genome shotgun (WGS) entry which is preliminary data.</text>
</comment>
<dbReference type="InterPro" id="IPR036365">
    <property type="entry name" value="PGBD-like_sf"/>
</dbReference>
<dbReference type="EMBL" id="BMYJ01000004">
    <property type="protein sequence ID" value="GHC54414.1"/>
    <property type="molecule type" value="Genomic_DNA"/>
</dbReference>
<dbReference type="InterPro" id="IPR011970">
    <property type="entry name" value="MltB_2"/>
</dbReference>
<dbReference type="Gene3D" id="1.10.8.350">
    <property type="entry name" value="Bacterial muramidase"/>
    <property type="match status" value="1"/>
</dbReference>
<dbReference type="AlphaFoldDB" id="A0A918TN65"/>
<dbReference type="InterPro" id="IPR043426">
    <property type="entry name" value="MltB-like"/>
</dbReference>
<dbReference type="InterPro" id="IPR036366">
    <property type="entry name" value="PGBDSf"/>
</dbReference>
<proteinExistence type="predicted"/>
<dbReference type="Pfam" id="PF13406">
    <property type="entry name" value="SLT_2"/>
    <property type="match status" value="1"/>
</dbReference>
<dbReference type="Proteomes" id="UP000638981">
    <property type="component" value="Unassembled WGS sequence"/>
</dbReference>
<dbReference type="InterPro" id="IPR002477">
    <property type="entry name" value="Peptidoglycan-bd-like"/>
</dbReference>
<dbReference type="Gene3D" id="1.10.530.10">
    <property type="match status" value="1"/>
</dbReference>
<dbReference type="GO" id="GO:0008933">
    <property type="term" value="F:peptidoglycan lytic transglycosylase activity"/>
    <property type="evidence" value="ECO:0007669"/>
    <property type="project" value="TreeGrafter"/>
</dbReference>
<gene>
    <name evidence="3" type="primary">MltB</name>
    <name evidence="3" type="ORF">GCM10007315_16650</name>
</gene>
<name>A0A918TN65_9RHOB</name>